<keyword evidence="5 9" id="KW-1133">Transmembrane helix</keyword>
<feature type="transmembrane region" description="Helical" evidence="9">
    <location>
        <begin position="44"/>
        <end position="63"/>
    </location>
</feature>
<keyword evidence="3" id="KW-0813">Transport</keyword>
<gene>
    <name evidence="10" type="ORF">J5N97_012108</name>
</gene>
<feature type="transmembrane region" description="Helical" evidence="9">
    <location>
        <begin position="100"/>
        <end position="117"/>
    </location>
</feature>
<dbReference type="OrthoDB" id="68611at2759"/>
<dbReference type="GO" id="GO:0016020">
    <property type="term" value="C:membrane"/>
    <property type="evidence" value="ECO:0007669"/>
    <property type="project" value="UniProtKB-SubCell"/>
</dbReference>
<organism evidence="10 11">
    <name type="scientific">Dioscorea zingiberensis</name>
    <dbReference type="NCBI Taxonomy" id="325984"/>
    <lineage>
        <taxon>Eukaryota</taxon>
        <taxon>Viridiplantae</taxon>
        <taxon>Streptophyta</taxon>
        <taxon>Embryophyta</taxon>
        <taxon>Tracheophyta</taxon>
        <taxon>Spermatophyta</taxon>
        <taxon>Magnoliopsida</taxon>
        <taxon>Liliopsida</taxon>
        <taxon>Dioscoreales</taxon>
        <taxon>Dioscoreaceae</taxon>
        <taxon>Dioscorea</taxon>
    </lineage>
</organism>
<evidence type="ECO:0000256" key="2">
    <source>
        <dbReference type="ARBA" id="ARBA00007079"/>
    </source>
</evidence>
<reference evidence="10" key="2">
    <citation type="journal article" date="2022" name="Hortic Res">
        <title>The genome of Dioscorea zingiberensis sheds light on the biosynthesis, origin and evolution of the medicinally important diosgenin saponins.</title>
        <authorList>
            <person name="Li Y."/>
            <person name="Tan C."/>
            <person name="Li Z."/>
            <person name="Guo J."/>
            <person name="Li S."/>
            <person name="Chen X."/>
            <person name="Wang C."/>
            <person name="Dai X."/>
            <person name="Yang H."/>
            <person name="Song W."/>
            <person name="Hou L."/>
            <person name="Xu J."/>
            <person name="Tong Z."/>
            <person name="Xu A."/>
            <person name="Yuan X."/>
            <person name="Wang W."/>
            <person name="Yang Q."/>
            <person name="Chen L."/>
            <person name="Sun Z."/>
            <person name="Wang K."/>
            <person name="Pan B."/>
            <person name="Chen J."/>
            <person name="Bao Y."/>
            <person name="Liu F."/>
            <person name="Qi X."/>
            <person name="Gang D.R."/>
            <person name="Wen J."/>
            <person name="Li J."/>
        </authorList>
    </citation>
    <scope>NUCLEOTIDE SEQUENCE</scope>
    <source>
        <strain evidence="10">Dzin_1.0</strain>
    </source>
</reference>
<evidence type="ECO:0008006" key="12">
    <source>
        <dbReference type="Google" id="ProtNLM"/>
    </source>
</evidence>
<feature type="transmembrane region" description="Helical" evidence="9">
    <location>
        <begin position="169"/>
        <end position="191"/>
    </location>
</feature>
<keyword evidence="11" id="KW-1185">Reference proteome</keyword>
<dbReference type="GO" id="GO:0015743">
    <property type="term" value="P:malate transport"/>
    <property type="evidence" value="ECO:0007669"/>
    <property type="project" value="InterPro"/>
</dbReference>
<dbReference type="AlphaFoldDB" id="A0A9D5CP49"/>
<evidence type="ECO:0000256" key="3">
    <source>
        <dbReference type="ARBA" id="ARBA00022448"/>
    </source>
</evidence>
<evidence type="ECO:0000256" key="6">
    <source>
        <dbReference type="ARBA" id="ARBA00023065"/>
    </source>
</evidence>
<accession>A0A9D5CP49</accession>
<evidence type="ECO:0000313" key="10">
    <source>
        <dbReference type="EMBL" id="KAJ0976634.1"/>
    </source>
</evidence>
<proteinExistence type="inferred from homology"/>
<keyword evidence="4 9" id="KW-0812">Transmembrane</keyword>
<evidence type="ECO:0000256" key="7">
    <source>
        <dbReference type="ARBA" id="ARBA00023136"/>
    </source>
</evidence>
<feature type="transmembrane region" description="Helical" evidence="9">
    <location>
        <begin position="137"/>
        <end position="157"/>
    </location>
</feature>
<name>A0A9D5CP49_9LILI</name>
<dbReference type="EMBL" id="JAGGNH010000003">
    <property type="protein sequence ID" value="KAJ0976634.1"/>
    <property type="molecule type" value="Genomic_DNA"/>
</dbReference>
<keyword evidence="6" id="KW-0406">Ion transport</keyword>
<comment type="caution">
    <text evidence="10">The sequence shown here is derived from an EMBL/GenBank/DDBJ whole genome shotgun (WGS) entry which is preliminary data.</text>
</comment>
<keyword evidence="8" id="KW-0407">Ion channel</keyword>
<evidence type="ECO:0000256" key="5">
    <source>
        <dbReference type="ARBA" id="ARBA00022989"/>
    </source>
</evidence>
<dbReference type="Proteomes" id="UP001085076">
    <property type="component" value="Miscellaneous, Linkage group lg03"/>
</dbReference>
<evidence type="ECO:0000256" key="1">
    <source>
        <dbReference type="ARBA" id="ARBA00004141"/>
    </source>
</evidence>
<evidence type="ECO:0000256" key="9">
    <source>
        <dbReference type="SAM" id="Phobius"/>
    </source>
</evidence>
<protein>
    <recommendedName>
        <fullName evidence="12">Aluminum-activated malate transporter</fullName>
    </recommendedName>
</protein>
<dbReference type="Pfam" id="PF11744">
    <property type="entry name" value="ALMT"/>
    <property type="match status" value="1"/>
</dbReference>
<keyword evidence="7 9" id="KW-0472">Membrane</keyword>
<dbReference type="GO" id="GO:0034220">
    <property type="term" value="P:monoatomic ion transmembrane transport"/>
    <property type="evidence" value="ECO:0007669"/>
    <property type="project" value="UniProtKB-KW"/>
</dbReference>
<evidence type="ECO:0000313" key="11">
    <source>
        <dbReference type="Proteomes" id="UP001085076"/>
    </source>
</evidence>
<dbReference type="PANTHER" id="PTHR31086">
    <property type="entry name" value="ALUMINUM-ACTIVATED MALATE TRANSPORTER 10"/>
    <property type="match status" value="1"/>
</dbReference>
<dbReference type="InterPro" id="IPR020966">
    <property type="entry name" value="ALMT"/>
</dbReference>
<reference evidence="10" key="1">
    <citation type="submission" date="2021-03" db="EMBL/GenBank/DDBJ databases">
        <authorList>
            <person name="Li Z."/>
            <person name="Yang C."/>
        </authorList>
    </citation>
    <scope>NUCLEOTIDE SEQUENCE</scope>
    <source>
        <strain evidence="10">Dzin_1.0</strain>
        <tissue evidence="10">Leaf</tissue>
    </source>
</reference>
<evidence type="ECO:0000256" key="4">
    <source>
        <dbReference type="ARBA" id="ARBA00022692"/>
    </source>
</evidence>
<comment type="subcellular location">
    <subcellularLocation>
        <location evidence="1">Membrane</location>
        <topology evidence="1">Multi-pass membrane protein</topology>
    </subcellularLocation>
</comment>
<feature type="transmembrane region" description="Helical" evidence="9">
    <location>
        <begin position="69"/>
        <end position="88"/>
    </location>
</feature>
<comment type="similarity">
    <text evidence="2">Belongs to the aromatic acid exporter (TC 2.A.85) family.</text>
</comment>
<evidence type="ECO:0000256" key="8">
    <source>
        <dbReference type="ARBA" id="ARBA00023303"/>
    </source>
</evidence>
<sequence length="430" mass="46622">MEVEKGISSCEEVGFSPWWSFFMTNLEKLHLKVKKTSGDDPRRILHSFKVGLTLTLVCIFYYVTPLFDGLGSSAMWAVLTVVVVMEYTAGATLCKGLNRAFATLLGGALGLGVHHIAELCGDKGEPVLIGIFIKKRYDYGVVIFILTFSLVAVSSFRVENIIPLAHQRLSTIALGVTTCLFISIFVFPVWAGEDLHNLTSTNLEKLANFLQGMEKKYFGGDLQDRSYFQSYKSVLNSKASEDVLVNLAKWEPGHGGFGFRHPWNQYIAIGAPTRRCACIMDSLAGFITTLDKSATIIGSDPQPTEELHVKIRSACADMSSETAKALSDLASSIKSMSAPAAARYHVAAAEAAAERMKETIAENSAVAGIVHVATIGLLVVEITRSARDIVGAVEELARLAGFESNEAVNKAAVKPLADGESQQTINIFVE</sequence>